<evidence type="ECO:0000313" key="2">
    <source>
        <dbReference type="EMBL" id="PCJ40238.1"/>
    </source>
</evidence>
<dbReference type="InterPro" id="IPR011042">
    <property type="entry name" value="6-blade_b-propeller_TolB-like"/>
</dbReference>
<organism evidence="2 3">
    <name type="scientific">SAR86 cluster bacterium</name>
    <dbReference type="NCBI Taxonomy" id="2030880"/>
    <lineage>
        <taxon>Bacteria</taxon>
        <taxon>Pseudomonadati</taxon>
        <taxon>Pseudomonadota</taxon>
        <taxon>Gammaproteobacteria</taxon>
        <taxon>SAR86 cluster</taxon>
    </lineage>
</organism>
<dbReference type="EMBL" id="NVWI01000010">
    <property type="protein sequence ID" value="PCJ40238.1"/>
    <property type="molecule type" value="Genomic_DNA"/>
</dbReference>
<name>A0A2A5C9T1_9GAMM</name>
<feature type="domain" description="Glucose/Sorbosone dehydrogenase" evidence="1">
    <location>
        <begin position="81"/>
        <end position="431"/>
    </location>
</feature>
<accession>A0A2A5C9T1</accession>
<dbReference type="Gene3D" id="2.120.10.30">
    <property type="entry name" value="TolB, C-terminal domain"/>
    <property type="match status" value="1"/>
</dbReference>
<evidence type="ECO:0000313" key="3">
    <source>
        <dbReference type="Proteomes" id="UP000228987"/>
    </source>
</evidence>
<dbReference type="InterPro" id="IPR012938">
    <property type="entry name" value="Glc/Sorbosone_DH"/>
</dbReference>
<dbReference type="Pfam" id="PF07995">
    <property type="entry name" value="GSDH"/>
    <property type="match status" value="1"/>
</dbReference>
<protein>
    <recommendedName>
        <fullName evidence="1">Glucose/Sorbosone dehydrogenase domain-containing protein</fullName>
    </recommendedName>
</protein>
<dbReference type="Proteomes" id="UP000228987">
    <property type="component" value="Unassembled WGS sequence"/>
</dbReference>
<comment type="caution">
    <text evidence="2">The sequence shown here is derived from an EMBL/GenBank/DDBJ whole genome shotgun (WGS) entry which is preliminary data.</text>
</comment>
<sequence length="509" mass="55763">MRKSMRLFKESAVKLRIAVVMLWSVNIAMAQINNPFSEPIQKQGLSVEIRQLTQLPDTSGMYSAEKDRLYAAIARIGFVRELSDGRRFVNDARGQLYFLENGTESLLYLNMAERFPNTGYLDLQSGFIGFDFHPDFLTNGLFYTIHLENRAADSPSPDFVPPGFTAADAPYHSVITEWRADDPSAPMFSGSQREIFRGGQVVNSFFHPFGFVGFNPTSEPGDPDYALLYTSGSDLGFSNGGGPNSVNPGQLQRLDTLTGAILRIDPRSPAETGGEKGMGDYTIPAINLYARDGDPATFGEIYAHGFRNAHRLSWDYSDGTMFAADIGMSQVEEINIVVEGHNYGWMQREGIFDNAVNYPEGGLGLVYSLADEILNGEVNDGFTYPVAMYDHTEGLAVTAGFAYRGSAPALQGKFIFGDIQRGRLFAADLAELKAADDGIPSTVAAIEEIQLYQVDANGVRSDVDFWALIEAVKGESISRADLQISEGRDGVIFITSRQDGVIRVLGSAE</sequence>
<proteinExistence type="predicted"/>
<evidence type="ECO:0000259" key="1">
    <source>
        <dbReference type="Pfam" id="PF07995"/>
    </source>
</evidence>
<dbReference type="PANTHER" id="PTHR19328:SF13">
    <property type="entry name" value="HIPL1 PROTEIN"/>
    <property type="match status" value="1"/>
</dbReference>
<reference evidence="3" key="1">
    <citation type="submission" date="2017-08" db="EMBL/GenBank/DDBJ databases">
        <title>A dynamic microbial community with high functional redundancy inhabits the cold, oxic subseafloor aquifer.</title>
        <authorList>
            <person name="Tully B.J."/>
            <person name="Wheat C.G."/>
            <person name="Glazer B.T."/>
            <person name="Huber J.A."/>
        </authorList>
    </citation>
    <scope>NUCLEOTIDE SEQUENCE [LARGE SCALE GENOMIC DNA]</scope>
</reference>
<dbReference type="AlphaFoldDB" id="A0A2A5C9T1"/>
<dbReference type="PANTHER" id="PTHR19328">
    <property type="entry name" value="HEDGEHOG-INTERACTING PROTEIN"/>
    <property type="match status" value="1"/>
</dbReference>
<gene>
    <name evidence="2" type="ORF">COA71_12070</name>
</gene>
<dbReference type="InterPro" id="IPR011041">
    <property type="entry name" value="Quinoprot_gluc/sorb_DH_b-prop"/>
</dbReference>
<dbReference type="SUPFAM" id="SSF50952">
    <property type="entry name" value="Soluble quinoprotein glucose dehydrogenase"/>
    <property type="match status" value="1"/>
</dbReference>